<evidence type="ECO:0000313" key="5">
    <source>
        <dbReference type="EMBL" id="CAC5396467.1"/>
    </source>
</evidence>
<accession>A0A6J8CMM2</accession>
<dbReference type="InterPro" id="IPR006703">
    <property type="entry name" value="G_AIG1"/>
</dbReference>
<dbReference type="AlphaFoldDB" id="A0A6J8CMM2"/>
<reference evidence="5 6" key="1">
    <citation type="submission" date="2020-06" db="EMBL/GenBank/DDBJ databases">
        <authorList>
            <person name="Li R."/>
            <person name="Bekaert M."/>
        </authorList>
    </citation>
    <scope>NUCLEOTIDE SEQUENCE [LARGE SCALE GENOMIC DNA]</scope>
    <source>
        <strain evidence="6">wild</strain>
    </source>
</reference>
<dbReference type="PROSITE" id="PS51720">
    <property type="entry name" value="G_AIG1"/>
    <property type="match status" value="2"/>
</dbReference>
<dbReference type="InterPro" id="IPR045058">
    <property type="entry name" value="GIMA/IAN/Toc"/>
</dbReference>
<dbReference type="Pfam" id="PF04548">
    <property type="entry name" value="AIG1"/>
    <property type="match status" value="2"/>
</dbReference>
<dbReference type="GO" id="GO:0005525">
    <property type="term" value="F:GTP binding"/>
    <property type="evidence" value="ECO:0007669"/>
    <property type="project" value="UniProtKB-KW"/>
</dbReference>
<comment type="similarity">
    <text evidence="1">Belongs to the TRAFAC class TrmE-Era-EngA-EngB-Septin-like GTPase superfamily. AIG1/Toc34/Toc159-like paraseptin GTPase family. IAN subfamily.</text>
</comment>
<dbReference type="EMBL" id="CACVKT020005619">
    <property type="protein sequence ID" value="CAC5396467.1"/>
    <property type="molecule type" value="Genomic_DNA"/>
</dbReference>
<dbReference type="PANTHER" id="PTHR10903:SF184">
    <property type="entry name" value="GTP-BINDING PROTEIN A"/>
    <property type="match status" value="1"/>
</dbReference>
<feature type="domain" description="AIG1-type G" evidence="4">
    <location>
        <begin position="219"/>
        <end position="419"/>
    </location>
</feature>
<sequence length="458" mass="52380">MQSEVERRFGKQIKVVDTPGLFDTKANVTNEQILDEIKKAFIMMSPGPHAIILVIRIGRYGKEDRDTANIFVQCFGQEMLSHFFVIFTGADRLKGQNINTLLKSTTQVELQRLVRNCKSRIVAFDNTSSNSSQVEELIAMIEENVKKNGGMHYSNDIFKGIEEKMRAEQMPPQQIAQEVKEETSFGVQFLKVVTAPLWAPFYLLGKAYDAFFLTLFRNSSDLRIIAFGISGSGVSSTCNTILGQHIFETGTGFMPVTNNCELQKANRLERRVSVVDTPGFPVGMEGNRFDEILHNLRRAVKMLEPGPNIFLLVVSVDRYTEDHQFMVQCLQQLREISKFTIIAFNRIDCSKESMFTMMKKINESETLHDLLQISSRRFVLFDNTSQDEIQVTALFDMASNLIRENRFNTFTEDVFRGEAVNQVNDVYLNREQKWQHTISAYGPRPSLLQRIQQSCNIL</sequence>
<proteinExistence type="inferred from homology"/>
<evidence type="ECO:0000256" key="1">
    <source>
        <dbReference type="ARBA" id="ARBA00008535"/>
    </source>
</evidence>
<dbReference type="Gene3D" id="3.40.50.300">
    <property type="entry name" value="P-loop containing nucleotide triphosphate hydrolases"/>
    <property type="match status" value="2"/>
</dbReference>
<evidence type="ECO:0000313" key="6">
    <source>
        <dbReference type="Proteomes" id="UP000507470"/>
    </source>
</evidence>
<evidence type="ECO:0000256" key="2">
    <source>
        <dbReference type="ARBA" id="ARBA00022741"/>
    </source>
</evidence>
<gene>
    <name evidence="5" type="ORF">MCOR_31023</name>
</gene>
<protein>
    <recommendedName>
        <fullName evidence="4">AIG1-type G domain-containing protein</fullName>
    </recommendedName>
</protein>
<keyword evidence="3" id="KW-0342">GTP-binding</keyword>
<keyword evidence="6" id="KW-1185">Reference proteome</keyword>
<organism evidence="5 6">
    <name type="scientific">Mytilus coruscus</name>
    <name type="common">Sea mussel</name>
    <dbReference type="NCBI Taxonomy" id="42192"/>
    <lineage>
        <taxon>Eukaryota</taxon>
        <taxon>Metazoa</taxon>
        <taxon>Spiralia</taxon>
        <taxon>Lophotrochozoa</taxon>
        <taxon>Mollusca</taxon>
        <taxon>Bivalvia</taxon>
        <taxon>Autobranchia</taxon>
        <taxon>Pteriomorphia</taxon>
        <taxon>Mytilida</taxon>
        <taxon>Mytiloidea</taxon>
        <taxon>Mytilidae</taxon>
        <taxon>Mytilinae</taxon>
        <taxon>Mytilus</taxon>
    </lineage>
</organism>
<keyword evidence="2" id="KW-0547">Nucleotide-binding</keyword>
<name>A0A6J8CMM2_MYTCO</name>
<evidence type="ECO:0000259" key="4">
    <source>
        <dbReference type="PROSITE" id="PS51720"/>
    </source>
</evidence>
<evidence type="ECO:0000256" key="3">
    <source>
        <dbReference type="ARBA" id="ARBA00023134"/>
    </source>
</evidence>
<dbReference type="OrthoDB" id="10061751at2759"/>
<dbReference type="Proteomes" id="UP000507470">
    <property type="component" value="Unassembled WGS sequence"/>
</dbReference>
<dbReference type="PANTHER" id="PTHR10903">
    <property type="entry name" value="GTPASE, IMAP FAMILY MEMBER-RELATED"/>
    <property type="match status" value="1"/>
</dbReference>
<dbReference type="SUPFAM" id="SSF52540">
    <property type="entry name" value="P-loop containing nucleoside triphosphate hydrolases"/>
    <property type="match status" value="2"/>
</dbReference>
<feature type="domain" description="AIG1-type G" evidence="4">
    <location>
        <begin position="1"/>
        <end position="162"/>
    </location>
</feature>
<dbReference type="InterPro" id="IPR027417">
    <property type="entry name" value="P-loop_NTPase"/>
</dbReference>